<dbReference type="GO" id="GO:0009279">
    <property type="term" value="C:cell outer membrane"/>
    <property type="evidence" value="ECO:0007669"/>
    <property type="project" value="UniProtKB-SubCell"/>
</dbReference>
<feature type="chain" id="PRO_5009290499" evidence="5">
    <location>
        <begin position="27"/>
        <end position="1187"/>
    </location>
</feature>
<dbReference type="GO" id="GO:0004180">
    <property type="term" value="F:carboxypeptidase activity"/>
    <property type="evidence" value="ECO:0007669"/>
    <property type="project" value="UniProtKB-KW"/>
</dbReference>
<dbReference type="InterPro" id="IPR057601">
    <property type="entry name" value="Oar-like_b-barrel"/>
</dbReference>
<evidence type="ECO:0000259" key="6">
    <source>
        <dbReference type="Pfam" id="PF25183"/>
    </source>
</evidence>
<gene>
    <name evidence="7" type="ORF">SAMN05421819_2294</name>
</gene>
<name>A0A1H5YG33_9BACT</name>
<feature type="signal peptide" evidence="5">
    <location>
        <begin position="1"/>
        <end position="26"/>
    </location>
</feature>
<dbReference type="SUPFAM" id="SSF56935">
    <property type="entry name" value="Porins"/>
    <property type="match status" value="1"/>
</dbReference>
<keyword evidence="5" id="KW-0732">Signal</keyword>
<proteinExistence type="predicted"/>
<dbReference type="Pfam" id="PF13620">
    <property type="entry name" value="CarboxypepD_reg"/>
    <property type="match status" value="1"/>
</dbReference>
<feature type="compositionally biased region" description="Gly residues" evidence="4">
    <location>
        <begin position="185"/>
        <end position="194"/>
    </location>
</feature>
<dbReference type="Pfam" id="PF25183">
    <property type="entry name" value="OMP_b-brl_4"/>
    <property type="match status" value="1"/>
</dbReference>
<evidence type="ECO:0000313" key="8">
    <source>
        <dbReference type="Proteomes" id="UP000236728"/>
    </source>
</evidence>
<evidence type="ECO:0000256" key="3">
    <source>
        <dbReference type="ARBA" id="ARBA00023237"/>
    </source>
</evidence>
<feature type="domain" description="TonB-dependent transporter Oar-like beta-barrel" evidence="6">
    <location>
        <begin position="266"/>
        <end position="1179"/>
    </location>
</feature>
<dbReference type="Gene3D" id="2.40.170.20">
    <property type="entry name" value="TonB-dependent receptor, beta-barrel domain"/>
    <property type="match status" value="1"/>
</dbReference>
<feature type="compositionally biased region" description="Polar residues" evidence="4">
    <location>
        <begin position="200"/>
        <end position="211"/>
    </location>
</feature>
<organism evidence="7 8">
    <name type="scientific">Bryocella elongata</name>
    <dbReference type="NCBI Taxonomy" id="863522"/>
    <lineage>
        <taxon>Bacteria</taxon>
        <taxon>Pseudomonadati</taxon>
        <taxon>Acidobacteriota</taxon>
        <taxon>Terriglobia</taxon>
        <taxon>Terriglobales</taxon>
        <taxon>Acidobacteriaceae</taxon>
        <taxon>Bryocella</taxon>
    </lineage>
</organism>
<dbReference type="InterPro" id="IPR036942">
    <property type="entry name" value="Beta-barrel_TonB_sf"/>
</dbReference>
<evidence type="ECO:0000256" key="1">
    <source>
        <dbReference type="ARBA" id="ARBA00004442"/>
    </source>
</evidence>
<sequence>MRITRSTWLSTPLGAALLFGAASGHAQFRTSVQGTVTDPTGAVIPGATLTLKDNANNQTTVHQSDSGGVFNFNALPADHFTLTVKAPGFSSKVLSDLQFIPEQANSVNVQLEVGATDTTVTVDASTTPAMDTETSNIGGTISANDIQHTPSFNRDVFTLSQLIPGVISDGAQASGGGVYNAPGNQGPGGSGNGGAAPTENGPQVQANGGQYGSNSISLDGISTVSAVWGGTTIITPTEESIDNVRIVSNDYDAENGRFSGAQTMVTTKSGTNQLHGSAFLSIHRPGLNSYQRPLYYAAGNVSGAAPGTTANTPLRDNARFNQYGGSLGGPIWKDKMFAFFAYEASPNSSNTTSNGWYETSAFRSATTQGPIAKQYNTFAGAAPIGTLATSTQTCASVGLVEGVNCRTISGQGLDIGSPVTTGVGKQDLTSAGTASTPGVGGGLDGVADVAYYTTSVPTTSYYRQYAGRFDWDATTRDRLSFTIYWVPQGNSSYNGGARGYDKFNHNQINEAMAVIWNHTFSPTFLNEARANAAGWRWNEITDNPQEPVGFPQDNITFFAPSASLNQFGTSLGSDLNQWTYTYKDTATKIAGRHTVKFGGELTALHYLNNPIGRPTYGFYNIWDFLNDAPYQESGSFNSVTGKPGGVRTDDREYLFGAFIQDSYKVKPNLTFNVGVRYSYLGPLYAKQNNLPHVVLGTGSTTYTGMSIAQGGNLWNAQKGNFGPQVGFNWAPGVFQNKLVVRGGYGLSFNQEEIAITANSGYNPPTANYVSYAFASPSNPGTNGGAIVYGISSSANSLNGYASNPNTITSYNSANLPTAGNANIIIIGDGHGNLPTSYTEHYSLNTDYELNRELVLSAAFQGSQGRHLINHETPNAPAVVNGYTLNPLVTSGDDWTNEGMSNNNALLLEAKHPLVHHLSLDAQFMWAKSMDTDGSGPYYEDPYFPENALYSYGRSDYNVGKSFKAFGLWQPVIWHGSHEWMEKVVGGWSLSGIFNWHTGFPYSPNYGISQSLYCSQCGYYNLRPYYNGAGGKDHSNKAFVNGSNFAGITGTQNQTTATVNGSANTVTSYSNKFFSVPNYQAAMQATSGTGFPNPNQALPPRPGLGRNAFTGPGYHDVDASLAKNFGIPNNRITGEHAGLEIRADAFNLFNIANLNPQSVASNITAANFGQDTGELGGRTITLQARFSF</sequence>
<dbReference type="Proteomes" id="UP000236728">
    <property type="component" value="Unassembled WGS sequence"/>
</dbReference>
<evidence type="ECO:0000256" key="5">
    <source>
        <dbReference type="SAM" id="SignalP"/>
    </source>
</evidence>
<evidence type="ECO:0000256" key="4">
    <source>
        <dbReference type="SAM" id="MobiDB-lite"/>
    </source>
</evidence>
<keyword evidence="2" id="KW-0472">Membrane</keyword>
<accession>A0A1H5YG33</accession>
<comment type="subcellular location">
    <subcellularLocation>
        <location evidence="1">Cell outer membrane</location>
    </subcellularLocation>
</comment>
<dbReference type="SUPFAM" id="SSF49464">
    <property type="entry name" value="Carboxypeptidase regulatory domain-like"/>
    <property type="match status" value="1"/>
</dbReference>
<keyword evidence="7" id="KW-0121">Carboxypeptidase</keyword>
<reference evidence="7 8" key="1">
    <citation type="submission" date="2016-10" db="EMBL/GenBank/DDBJ databases">
        <authorList>
            <person name="de Groot N.N."/>
        </authorList>
    </citation>
    <scope>NUCLEOTIDE SEQUENCE [LARGE SCALE GENOMIC DNA]</scope>
    <source>
        <strain evidence="7 8">DSM 22489</strain>
    </source>
</reference>
<feature type="region of interest" description="Disordered" evidence="4">
    <location>
        <begin position="177"/>
        <end position="211"/>
    </location>
</feature>
<evidence type="ECO:0000313" key="7">
    <source>
        <dbReference type="EMBL" id="SEG23008.1"/>
    </source>
</evidence>
<dbReference type="Gene3D" id="2.60.40.1120">
    <property type="entry name" value="Carboxypeptidase-like, regulatory domain"/>
    <property type="match status" value="1"/>
</dbReference>
<dbReference type="AlphaFoldDB" id="A0A1H5YG33"/>
<evidence type="ECO:0000256" key="2">
    <source>
        <dbReference type="ARBA" id="ARBA00023136"/>
    </source>
</evidence>
<protein>
    <submittedName>
        <fullName evidence="7">Carboxypeptidase regulatory-like domain-containing protein</fullName>
    </submittedName>
</protein>
<keyword evidence="3" id="KW-0998">Cell outer membrane</keyword>
<dbReference type="InterPro" id="IPR008969">
    <property type="entry name" value="CarboxyPept-like_regulatory"/>
</dbReference>
<keyword evidence="7" id="KW-0645">Protease</keyword>
<dbReference type="EMBL" id="FNVA01000003">
    <property type="protein sequence ID" value="SEG23008.1"/>
    <property type="molecule type" value="Genomic_DNA"/>
</dbReference>
<keyword evidence="7" id="KW-0378">Hydrolase</keyword>
<dbReference type="RefSeq" id="WP_103933158.1">
    <property type="nucleotide sequence ID" value="NZ_FNVA01000003.1"/>
</dbReference>
<dbReference type="OrthoDB" id="97893at2"/>
<keyword evidence="8" id="KW-1185">Reference proteome</keyword>